<reference evidence="1" key="2">
    <citation type="submission" date="2025-03" db="EMBL/GenBank/DDBJ databases">
        <authorList>
            <consortium name="ELIXIR-Norway"/>
            <consortium name="Elixir Norway"/>
        </authorList>
    </citation>
    <scope>NUCLEOTIDE SEQUENCE</scope>
</reference>
<evidence type="ECO:0000313" key="1">
    <source>
        <dbReference type="EMBL" id="CAN0204714.1"/>
    </source>
</evidence>
<gene>
    <name evidence="1" type="ORF">MRATA1EN22A_LOCUS13624</name>
</gene>
<reference evidence="1" key="1">
    <citation type="submission" date="2023-05" db="EMBL/GenBank/DDBJ databases">
        <authorList>
            <consortium name="ELIXIR-Norway"/>
        </authorList>
    </citation>
    <scope>NUCLEOTIDE SEQUENCE</scope>
</reference>
<dbReference type="EMBL" id="OX596107">
    <property type="protein sequence ID" value="CAN0204714.1"/>
    <property type="molecule type" value="Genomic_DNA"/>
</dbReference>
<sequence>MGSQKVGPFSYLVNAIKVQTSHSLLSFLTSNKNFKLTVLATESCHRSTCVKCKESAETGQVSWKIQINSFLEGSLVLKDTLQDGGEPETQGKKCVRHIWETDILRQLAKLLGERN</sequence>
<protein>
    <submittedName>
        <fullName evidence="1">Uncharacterized protein</fullName>
    </submittedName>
</protein>
<proteinExistence type="predicted"/>
<accession>A0AC59Z3Y0</accession>
<organism evidence="1">
    <name type="scientific">Rangifer tarandus platyrhynchus</name>
    <name type="common">Svalbard reindeer</name>
    <dbReference type="NCBI Taxonomy" id="3082113"/>
    <lineage>
        <taxon>Eukaryota</taxon>
        <taxon>Metazoa</taxon>
        <taxon>Chordata</taxon>
        <taxon>Craniata</taxon>
        <taxon>Vertebrata</taxon>
        <taxon>Euteleostomi</taxon>
        <taxon>Mammalia</taxon>
        <taxon>Eutheria</taxon>
        <taxon>Laurasiatheria</taxon>
        <taxon>Artiodactyla</taxon>
        <taxon>Ruminantia</taxon>
        <taxon>Pecora</taxon>
        <taxon>Cervidae</taxon>
        <taxon>Odocoileinae</taxon>
        <taxon>Rangifer</taxon>
    </lineage>
</organism>
<name>A0AC59Z3Y0_RANTA</name>